<feature type="domain" description="GAIN-B" evidence="8">
    <location>
        <begin position="214"/>
        <end position="402"/>
    </location>
</feature>
<proteinExistence type="predicted"/>
<keyword evidence="2 6" id="KW-0812">Transmembrane</keyword>
<keyword evidence="4 6" id="KW-0472">Membrane</keyword>
<evidence type="ECO:0000259" key="8">
    <source>
        <dbReference type="PROSITE" id="PS50221"/>
    </source>
</evidence>
<dbReference type="CDD" id="cd13952">
    <property type="entry name" value="7tm_classB"/>
    <property type="match status" value="1"/>
</dbReference>
<evidence type="ECO:0000313" key="11">
    <source>
        <dbReference type="Proteomes" id="UP001642483"/>
    </source>
</evidence>
<feature type="transmembrane region" description="Helical" evidence="6">
    <location>
        <begin position="486"/>
        <end position="505"/>
    </location>
</feature>
<evidence type="ECO:0000256" key="2">
    <source>
        <dbReference type="ARBA" id="ARBA00022692"/>
    </source>
</evidence>
<dbReference type="SUPFAM" id="SSF81321">
    <property type="entry name" value="Family A G protein-coupled receptor-like"/>
    <property type="match status" value="1"/>
</dbReference>
<feature type="transmembrane region" description="Helical" evidence="6">
    <location>
        <begin position="654"/>
        <end position="671"/>
    </location>
</feature>
<feature type="domain" description="G-protein coupled receptors family 2 profile 2" evidence="9">
    <location>
        <begin position="407"/>
        <end position="707"/>
    </location>
</feature>
<evidence type="ECO:0000256" key="4">
    <source>
        <dbReference type="ARBA" id="ARBA00023136"/>
    </source>
</evidence>
<feature type="signal peptide" evidence="7">
    <location>
        <begin position="1"/>
        <end position="19"/>
    </location>
</feature>
<dbReference type="Proteomes" id="UP001642483">
    <property type="component" value="Unassembled WGS sequence"/>
</dbReference>
<dbReference type="Gene3D" id="1.20.1070.10">
    <property type="entry name" value="Rhodopsin 7-helix transmembrane proteins"/>
    <property type="match status" value="1"/>
</dbReference>
<dbReference type="PANTHER" id="PTHR12011:SF347">
    <property type="entry name" value="FI21270P1-RELATED"/>
    <property type="match status" value="1"/>
</dbReference>
<dbReference type="SMART" id="SM00303">
    <property type="entry name" value="GPS"/>
    <property type="match status" value="1"/>
</dbReference>
<dbReference type="EMBL" id="CAWYQH010000068">
    <property type="protein sequence ID" value="CAK8680373.1"/>
    <property type="molecule type" value="Genomic_DNA"/>
</dbReference>
<feature type="transmembrane region" description="Helical" evidence="6">
    <location>
        <begin position="406"/>
        <end position="434"/>
    </location>
</feature>
<dbReference type="PROSITE" id="PS50221">
    <property type="entry name" value="GAIN_B"/>
    <property type="match status" value="1"/>
</dbReference>
<sequence>MFNVELVLSLLVFVKSISSEWDTQFELNTGKDGTYKVFCNNASNGISDNYCTTIGYRRITYKYTEALMNLSTNAESLILAKEYVVPGCGFYQPCDDNYLQDRVCTGRPGDKKLVPEHCLVIRCLHQKSNTFRCENNECILCANYSTPYKDSNQKQTPNINFVATGLHNIVNFTSQTGEKSVKEMNKIRNLTSEVIAKFEQNAFQLARQENGTNNRTEYNNSVALTIQVIALPSTSTQDVYPIKFDDELTDVRIPVDRISKSFNVSNLKIVIARWEGISGYLVSRSCPSYQTTNCSYAPTNTSLITVNYFDVTNTTDPKVLTNLPVDYSIDLSGDFSQLYGDRPPFTHISSAGWICVWWDENKRDWSEDGCEQENQNTFGKTTKCMCNHTTTFSVLLSHTRIEQPTWLMTTTLVLEGICIVALCITIVYVIATRISNGPSNQHSSLYGGNLRNNRTMIQVFLCFMLMSLHLLLIFADQALANATACYWLAAVTHATVISSALWLLNEGVVVTLKTHRNMALKMNYKLLSACQICLSFLVPVIIVGVTVAIAGDDYLEVSLGYKLQEGKDSDLYYENVGQDYPKYNNCIVNKTWVVQTITIPLAVIIVLNIFLLLRTIIVVYKLSKRDNEQRSIQTSESNCPLQERLQKHSHWKSVIKAFCLLLPVSSAPWIIHYLQDLVGASIVFSVISVSFNGLQGVGIFFVYCVANKEDRNNVKRMLKRSKLKLLVDRVITSLQQRSNKMHNNNGRKRGRVPTKPQIAALTSVTPRSTLEASRGSNPTVITDIPMQSLDAIER</sequence>
<keyword evidence="5" id="KW-1015">Disulfide bond</keyword>
<comment type="subcellular location">
    <subcellularLocation>
        <location evidence="1">Membrane</location>
        <topology evidence="1">Multi-pass membrane protein</topology>
    </subcellularLocation>
</comment>
<evidence type="ECO:0000256" key="5">
    <source>
        <dbReference type="ARBA" id="ARBA00023157"/>
    </source>
</evidence>
<evidence type="ECO:0000256" key="1">
    <source>
        <dbReference type="ARBA" id="ARBA00004141"/>
    </source>
</evidence>
<dbReference type="InterPro" id="IPR057244">
    <property type="entry name" value="GAIN_B"/>
</dbReference>
<feature type="transmembrane region" description="Helical" evidence="6">
    <location>
        <begin position="455"/>
        <end position="474"/>
    </location>
</feature>
<keyword evidence="11" id="KW-1185">Reference proteome</keyword>
<evidence type="ECO:0000313" key="10">
    <source>
        <dbReference type="EMBL" id="CAK8680373.1"/>
    </source>
</evidence>
<feature type="chain" id="PRO_5046453672" evidence="7">
    <location>
        <begin position="20"/>
        <end position="794"/>
    </location>
</feature>
<dbReference type="Pfam" id="PF00002">
    <property type="entry name" value="7tm_2"/>
    <property type="match status" value="1"/>
</dbReference>
<dbReference type="PANTHER" id="PTHR12011">
    <property type="entry name" value="ADHESION G-PROTEIN COUPLED RECEPTOR"/>
    <property type="match status" value="1"/>
</dbReference>
<feature type="transmembrane region" description="Helical" evidence="6">
    <location>
        <begin position="526"/>
        <end position="550"/>
    </location>
</feature>
<reference evidence="10 11" key="1">
    <citation type="submission" date="2024-02" db="EMBL/GenBank/DDBJ databases">
        <authorList>
            <person name="Daric V."/>
            <person name="Darras S."/>
        </authorList>
    </citation>
    <scope>NUCLEOTIDE SEQUENCE [LARGE SCALE GENOMIC DNA]</scope>
</reference>
<keyword evidence="7" id="KW-0732">Signal</keyword>
<dbReference type="Pfam" id="PF01825">
    <property type="entry name" value="GPS"/>
    <property type="match status" value="1"/>
</dbReference>
<dbReference type="InterPro" id="IPR046338">
    <property type="entry name" value="GAIN_dom_sf"/>
</dbReference>
<dbReference type="PROSITE" id="PS50261">
    <property type="entry name" value="G_PROTEIN_RECEP_F2_4"/>
    <property type="match status" value="1"/>
</dbReference>
<evidence type="ECO:0000256" key="6">
    <source>
        <dbReference type="SAM" id="Phobius"/>
    </source>
</evidence>
<protein>
    <submittedName>
        <fullName evidence="10">Uncharacterized protein</fullName>
    </submittedName>
</protein>
<evidence type="ECO:0000259" key="9">
    <source>
        <dbReference type="PROSITE" id="PS50261"/>
    </source>
</evidence>
<feature type="transmembrane region" description="Helical" evidence="6">
    <location>
        <begin position="597"/>
        <end position="620"/>
    </location>
</feature>
<evidence type="ECO:0000256" key="3">
    <source>
        <dbReference type="ARBA" id="ARBA00022989"/>
    </source>
</evidence>
<comment type="caution">
    <text evidence="10">The sequence shown here is derived from an EMBL/GenBank/DDBJ whole genome shotgun (WGS) entry which is preliminary data.</text>
</comment>
<gene>
    <name evidence="10" type="ORF">CVLEPA_LOCUS10632</name>
</gene>
<evidence type="ECO:0000256" key="7">
    <source>
        <dbReference type="SAM" id="SignalP"/>
    </source>
</evidence>
<dbReference type="InterPro" id="IPR000832">
    <property type="entry name" value="GPCR_2_secretin-like"/>
</dbReference>
<accession>A0ABP0FQW9</accession>
<dbReference type="InterPro" id="IPR000203">
    <property type="entry name" value="GPS"/>
</dbReference>
<dbReference type="InterPro" id="IPR017981">
    <property type="entry name" value="GPCR_2-like_7TM"/>
</dbReference>
<name>A0ABP0FQW9_CLALP</name>
<keyword evidence="3 6" id="KW-1133">Transmembrane helix</keyword>
<organism evidence="10 11">
    <name type="scientific">Clavelina lepadiformis</name>
    <name type="common">Light-bulb sea squirt</name>
    <name type="synonym">Ascidia lepadiformis</name>
    <dbReference type="NCBI Taxonomy" id="159417"/>
    <lineage>
        <taxon>Eukaryota</taxon>
        <taxon>Metazoa</taxon>
        <taxon>Chordata</taxon>
        <taxon>Tunicata</taxon>
        <taxon>Ascidiacea</taxon>
        <taxon>Aplousobranchia</taxon>
        <taxon>Clavelinidae</taxon>
        <taxon>Clavelina</taxon>
    </lineage>
</organism>
<feature type="transmembrane region" description="Helical" evidence="6">
    <location>
        <begin position="677"/>
        <end position="706"/>
    </location>
</feature>
<dbReference type="Gene3D" id="2.60.220.50">
    <property type="match status" value="1"/>
</dbReference>